<reference evidence="9" key="1">
    <citation type="submission" date="2021-04" db="EMBL/GenBank/DDBJ databases">
        <title>Complete genome sequence for Sulfitobacter sp. strain JK7-1.</title>
        <authorList>
            <person name="Park S.-J."/>
        </authorList>
    </citation>
    <scope>NUCLEOTIDE SEQUENCE</scope>
    <source>
        <strain evidence="9">JK7-1</strain>
    </source>
</reference>
<organism evidence="9 10">
    <name type="scientific">Sulfitobacter albidus</name>
    <dbReference type="NCBI Taxonomy" id="2829501"/>
    <lineage>
        <taxon>Bacteria</taxon>
        <taxon>Pseudomonadati</taxon>
        <taxon>Pseudomonadota</taxon>
        <taxon>Alphaproteobacteria</taxon>
        <taxon>Rhodobacterales</taxon>
        <taxon>Roseobacteraceae</taxon>
        <taxon>Sulfitobacter</taxon>
    </lineage>
</organism>
<dbReference type="InterPro" id="IPR039104">
    <property type="entry name" value="6PGL"/>
</dbReference>
<dbReference type="KEGG" id="sual:KDD17_07530"/>
<evidence type="ECO:0000256" key="2">
    <source>
        <dbReference type="ARBA" id="ARBA00002681"/>
    </source>
</evidence>
<dbReference type="InterPro" id="IPR006148">
    <property type="entry name" value="Glc/Gal-6P_isomerase"/>
</dbReference>
<keyword evidence="7 9" id="KW-0378">Hydrolase</keyword>
<dbReference type="CDD" id="cd01400">
    <property type="entry name" value="6PGL"/>
    <property type="match status" value="1"/>
</dbReference>
<evidence type="ECO:0000256" key="4">
    <source>
        <dbReference type="ARBA" id="ARBA00010662"/>
    </source>
</evidence>
<dbReference type="GO" id="GO:0005975">
    <property type="term" value="P:carbohydrate metabolic process"/>
    <property type="evidence" value="ECO:0007669"/>
    <property type="project" value="UniProtKB-UniRule"/>
</dbReference>
<dbReference type="Pfam" id="PF01182">
    <property type="entry name" value="Glucosamine_iso"/>
    <property type="match status" value="1"/>
</dbReference>
<evidence type="ECO:0000256" key="6">
    <source>
        <dbReference type="ARBA" id="ARBA00020337"/>
    </source>
</evidence>
<dbReference type="NCBIfam" id="TIGR01198">
    <property type="entry name" value="pgl"/>
    <property type="match status" value="1"/>
</dbReference>
<dbReference type="AlphaFoldDB" id="A0A975JG11"/>
<evidence type="ECO:0000256" key="1">
    <source>
        <dbReference type="ARBA" id="ARBA00000832"/>
    </source>
</evidence>
<comment type="catalytic activity">
    <reaction evidence="1 7">
        <text>6-phospho-D-glucono-1,5-lactone + H2O = 6-phospho-D-gluconate + H(+)</text>
        <dbReference type="Rhea" id="RHEA:12556"/>
        <dbReference type="ChEBI" id="CHEBI:15377"/>
        <dbReference type="ChEBI" id="CHEBI:15378"/>
        <dbReference type="ChEBI" id="CHEBI:57955"/>
        <dbReference type="ChEBI" id="CHEBI:58759"/>
        <dbReference type="EC" id="3.1.1.31"/>
    </reaction>
</comment>
<gene>
    <name evidence="7 9" type="primary">pgl</name>
    <name evidence="9" type="ORF">KDD17_07530</name>
</gene>
<comment type="function">
    <text evidence="2 7">Hydrolysis of 6-phosphogluconolactone to 6-phosphogluconate.</text>
</comment>
<evidence type="ECO:0000256" key="7">
    <source>
        <dbReference type="RuleBase" id="RU365095"/>
    </source>
</evidence>
<accession>A0A975JG11</accession>
<dbReference type="PANTHER" id="PTHR11054">
    <property type="entry name" value="6-PHOSPHOGLUCONOLACTONASE"/>
    <property type="match status" value="1"/>
</dbReference>
<comment type="pathway">
    <text evidence="3 7">Carbohydrate degradation; pentose phosphate pathway; D-ribulose 5-phosphate from D-glucose 6-phosphate (oxidative stage): step 2/3.</text>
</comment>
<evidence type="ECO:0000313" key="10">
    <source>
        <dbReference type="Proteomes" id="UP000683291"/>
    </source>
</evidence>
<dbReference type="GO" id="GO:0006098">
    <property type="term" value="P:pentose-phosphate shunt"/>
    <property type="evidence" value="ECO:0007669"/>
    <property type="project" value="InterPro"/>
</dbReference>
<sequence>MNLIEYPDSELMAMRLADTLASELNAALNQSDRVTLAVPGGTTPGPVFDALSAVHLAWERVDVMLTDERWVDESHPQSNAALIRKRLLTGPAAAAHFIPFYREGGIDAAVTALSAELARLLPIDILVLGMGADMHTASLFPDADGLAEALAPGAPACAAITVPGQDVQRFTLTAPVLRGANSVHLLVKGEDKRAALNRAQGLPAAQAPVSCVLDAATVHWSAA</sequence>
<evidence type="ECO:0000256" key="5">
    <source>
        <dbReference type="ARBA" id="ARBA00013198"/>
    </source>
</evidence>
<evidence type="ECO:0000313" key="9">
    <source>
        <dbReference type="EMBL" id="QUJ77783.1"/>
    </source>
</evidence>
<evidence type="ECO:0000256" key="3">
    <source>
        <dbReference type="ARBA" id="ARBA00004961"/>
    </source>
</evidence>
<dbReference type="SUPFAM" id="SSF100950">
    <property type="entry name" value="NagB/RpiA/CoA transferase-like"/>
    <property type="match status" value="1"/>
</dbReference>
<comment type="similarity">
    <text evidence="4 7">Belongs to the glucosamine/galactosamine-6-phosphate isomerase family. 6-phosphogluconolactonase subfamily.</text>
</comment>
<dbReference type="GO" id="GO:0017057">
    <property type="term" value="F:6-phosphogluconolactonase activity"/>
    <property type="evidence" value="ECO:0007669"/>
    <property type="project" value="UniProtKB-UniRule"/>
</dbReference>
<dbReference type="Proteomes" id="UP000683291">
    <property type="component" value="Chromosome 1"/>
</dbReference>
<protein>
    <recommendedName>
        <fullName evidence="6 7">6-phosphogluconolactonase</fullName>
        <shortName evidence="7">6PGL</shortName>
        <ecNumber evidence="5 7">3.1.1.31</ecNumber>
    </recommendedName>
</protein>
<dbReference type="EMBL" id="CP073581">
    <property type="protein sequence ID" value="QUJ77783.1"/>
    <property type="molecule type" value="Genomic_DNA"/>
</dbReference>
<dbReference type="Gene3D" id="3.40.50.1360">
    <property type="match status" value="1"/>
</dbReference>
<keyword evidence="10" id="KW-1185">Reference proteome</keyword>
<dbReference type="InterPro" id="IPR037171">
    <property type="entry name" value="NagB/RpiA_transferase-like"/>
</dbReference>
<dbReference type="EC" id="3.1.1.31" evidence="5 7"/>
<feature type="domain" description="Glucosamine/galactosamine-6-phosphate isomerase" evidence="8">
    <location>
        <begin position="8"/>
        <end position="220"/>
    </location>
</feature>
<name>A0A975JG11_9RHOB</name>
<evidence type="ECO:0000259" key="8">
    <source>
        <dbReference type="Pfam" id="PF01182"/>
    </source>
</evidence>
<dbReference type="PANTHER" id="PTHR11054:SF0">
    <property type="entry name" value="6-PHOSPHOGLUCONOLACTONASE"/>
    <property type="match status" value="1"/>
</dbReference>
<proteinExistence type="inferred from homology"/>
<dbReference type="InterPro" id="IPR005900">
    <property type="entry name" value="6-phosphogluconolactonase_DevB"/>
</dbReference>
<dbReference type="RefSeq" id="WP_212705976.1">
    <property type="nucleotide sequence ID" value="NZ_CP073581.1"/>
</dbReference>